<organism evidence="1">
    <name type="scientific">Spodoptera frugiperda</name>
    <name type="common">Fall armyworm</name>
    <dbReference type="NCBI Taxonomy" id="7108"/>
    <lineage>
        <taxon>Eukaryota</taxon>
        <taxon>Metazoa</taxon>
        <taxon>Ecdysozoa</taxon>
        <taxon>Arthropoda</taxon>
        <taxon>Hexapoda</taxon>
        <taxon>Insecta</taxon>
        <taxon>Pterygota</taxon>
        <taxon>Neoptera</taxon>
        <taxon>Endopterygota</taxon>
        <taxon>Lepidoptera</taxon>
        <taxon>Glossata</taxon>
        <taxon>Ditrysia</taxon>
        <taxon>Noctuoidea</taxon>
        <taxon>Noctuidae</taxon>
        <taxon>Amphipyrinae</taxon>
        <taxon>Spodoptera</taxon>
    </lineage>
</organism>
<proteinExistence type="predicted"/>
<name>A0A2H1WSG0_SPOFR</name>
<protein>
    <submittedName>
        <fullName evidence="1">SFRICE_025803</fullName>
    </submittedName>
</protein>
<evidence type="ECO:0000313" key="1">
    <source>
        <dbReference type="EMBL" id="SOQ55993.1"/>
    </source>
</evidence>
<sequence length="83" mass="9691">MSSCMAPKIFNKLPNKSYKTWRDLSIVYVTELLLNDWTDFDEICCVCPRGFENGLDLQFCPLDNLFILECFTLDPTNFQIKDV</sequence>
<dbReference type="EMBL" id="ODYU01010713">
    <property type="protein sequence ID" value="SOQ55993.1"/>
    <property type="molecule type" value="Genomic_DNA"/>
</dbReference>
<dbReference type="AlphaFoldDB" id="A0A2H1WSG0"/>
<gene>
    <name evidence="1" type="ORF">SFRICE_025803</name>
</gene>
<reference evidence="1" key="1">
    <citation type="submission" date="2016-07" db="EMBL/GenBank/DDBJ databases">
        <authorList>
            <person name="Bretaudeau A."/>
        </authorList>
    </citation>
    <scope>NUCLEOTIDE SEQUENCE</scope>
    <source>
        <strain evidence="1">Rice</strain>
        <tissue evidence="1">Whole body</tissue>
    </source>
</reference>
<accession>A0A2H1WSG0</accession>